<dbReference type="EMBL" id="JAVLSJ010000007">
    <property type="protein sequence ID" value="MDR9849604.1"/>
    <property type="molecule type" value="Genomic_DNA"/>
</dbReference>
<organism evidence="1 2">
    <name type="scientific">Herbaspirillum huttiense subsp. lycopersici</name>
    <dbReference type="NCBI Taxonomy" id="3074428"/>
    <lineage>
        <taxon>Bacteria</taxon>
        <taxon>Pseudomonadati</taxon>
        <taxon>Pseudomonadota</taxon>
        <taxon>Betaproteobacteria</taxon>
        <taxon>Burkholderiales</taxon>
        <taxon>Oxalobacteraceae</taxon>
        <taxon>Herbaspirillum</taxon>
    </lineage>
</organism>
<dbReference type="RefSeq" id="WP_209568289.1">
    <property type="nucleotide sequence ID" value="NZ_JAVLSJ010000007.1"/>
</dbReference>
<name>A0ABU2ENA3_9BURK</name>
<evidence type="ECO:0000313" key="1">
    <source>
        <dbReference type="EMBL" id="MDR9849604.1"/>
    </source>
</evidence>
<proteinExistence type="predicted"/>
<accession>A0ABU2ENA3</accession>
<reference evidence="1" key="1">
    <citation type="submission" date="2023-09" db="EMBL/GenBank/DDBJ databases">
        <title>Description of first Herbaspirillum huttiense subsp. nephrolepsisexaltata and Herbaspirillum huttiense subsp. lycopersicon.</title>
        <authorList>
            <person name="Poudel M."/>
            <person name="Sharma A."/>
            <person name="Goss E."/>
            <person name="Tapia J.H."/>
            <person name="Harmon C.M."/>
            <person name="Jones J.B."/>
        </authorList>
    </citation>
    <scope>NUCLEOTIDE SEQUENCE</scope>
    <source>
        <strain evidence="1">SE1</strain>
    </source>
</reference>
<dbReference type="Proteomes" id="UP001246576">
    <property type="component" value="Unassembled WGS sequence"/>
</dbReference>
<keyword evidence="2" id="KW-1185">Reference proteome</keyword>
<gene>
    <name evidence="1" type="ORF">RI048_15315</name>
</gene>
<comment type="caution">
    <text evidence="1">The sequence shown here is derived from an EMBL/GenBank/DDBJ whole genome shotgun (WGS) entry which is preliminary data.</text>
</comment>
<evidence type="ECO:0000313" key="2">
    <source>
        <dbReference type="Proteomes" id="UP001246576"/>
    </source>
</evidence>
<sequence>MLNGYPEEEELRRRILNQLSWHASSDVVGVLWLGYLAGLLEWGVIDIDVYGRLKNLLPLVGDKEVHEMFSDEPLSSEDAREIEAYLNTRKS</sequence>
<protein>
    <submittedName>
        <fullName evidence="1">Uncharacterized protein</fullName>
    </submittedName>
</protein>